<dbReference type="PANTHER" id="PTHR42691">
    <property type="entry name" value="ASPARTATE AMINOTRANSFERASE YHDR-RELATED"/>
    <property type="match status" value="1"/>
</dbReference>
<name>A0A857DNL7_9FIRM</name>
<dbReference type="Pfam" id="PF00155">
    <property type="entry name" value="Aminotran_1_2"/>
    <property type="match status" value="1"/>
</dbReference>
<evidence type="ECO:0000313" key="4">
    <source>
        <dbReference type="Proteomes" id="UP000430508"/>
    </source>
</evidence>
<dbReference type="InterPro" id="IPR004839">
    <property type="entry name" value="Aminotransferase_I/II_large"/>
</dbReference>
<dbReference type="EC" id="2.6.1.-" evidence="1"/>
<dbReference type="Gene3D" id="3.90.1150.10">
    <property type="entry name" value="Aspartate Aminotransferase, domain 1"/>
    <property type="match status" value="2"/>
</dbReference>
<dbReference type="InterPro" id="IPR015421">
    <property type="entry name" value="PyrdxlP-dep_Trfase_major"/>
</dbReference>
<dbReference type="PANTHER" id="PTHR42691:SF1">
    <property type="entry name" value="ASPARTATE AMINOTRANSFERASE YHDR-RELATED"/>
    <property type="match status" value="1"/>
</dbReference>
<evidence type="ECO:0000259" key="2">
    <source>
        <dbReference type="Pfam" id="PF00155"/>
    </source>
</evidence>
<comment type="cofactor">
    <cofactor evidence="1">
        <name>pyridoxal 5'-phosphate</name>
        <dbReference type="ChEBI" id="CHEBI:597326"/>
    </cofactor>
</comment>
<gene>
    <name evidence="3" type="ORF">GQ588_13680</name>
</gene>
<dbReference type="InterPro" id="IPR015424">
    <property type="entry name" value="PyrdxlP-dep_Trfase"/>
</dbReference>
<reference evidence="3 4" key="1">
    <citation type="submission" date="2019-12" db="EMBL/GenBank/DDBJ databases">
        <title>Sequence classification of anaerobic respiratory reductive dehalogenases: First we see many, then we see few.</title>
        <authorList>
            <person name="Molenda O."/>
            <person name="Puentes Jacome L.A."/>
            <person name="Cao X."/>
            <person name="Nesbo C.L."/>
            <person name="Tang S."/>
            <person name="Morson N."/>
            <person name="Patron J."/>
            <person name="Lomheim L."/>
            <person name="Wishart D.S."/>
            <person name="Edwards E.A."/>
        </authorList>
    </citation>
    <scope>NUCLEOTIDE SEQUENCE [LARGE SCALE GENOMIC DNA]</scope>
    <source>
        <strain evidence="3 4">12DCA</strain>
    </source>
</reference>
<dbReference type="Proteomes" id="UP000430508">
    <property type="component" value="Chromosome"/>
</dbReference>
<dbReference type="CDD" id="cd00609">
    <property type="entry name" value="AAT_like"/>
    <property type="match status" value="1"/>
</dbReference>
<dbReference type="Gene3D" id="3.40.640.10">
    <property type="entry name" value="Type I PLP-dependent aspartate aminotransferase-like (Major domain)"/>
    <property type="match status" value="1"/>
</dbReference>
<dbReference type="InterPro" id="IPR004838">
    <property type="entry name" value="NHTrfase_class1_PyrdxlP-BS"/>
</dbReference>
<evidence type="ECO:0000313" key="3">
    <source>
        <dbReference type="EMBL" id="QHA01616.1"/>
    </source>
</evidence>
<organism evidence="3 4">
    <name type="scientific">Dehalobacter restrictus</name>
    <dbReference type="NCBI Taxonomy" id="55583"/>
    <lineage>
        <taxon>Bacteria</taxon>
        <taxon>Bacillati</taxon>
        <taxon>Bacillota</taxon>
        <taxon>Clostridia</taxon>
        <taxon>Eubacteriales</taxon>
        <taxon>Desulfitobacteriaceae</taxon>
        <taxon>Dehalobacter</taxon>
    </lineage>
</organism>
<keyword evidence="1 3" id="KW-0032">Aminotransferase</keyword>
<protein>
    <recommendedName>
        <fullName evidence="1">Aminotransferase</fullName>
        <ecNumber evidence="1">2.6.1.-</ecNumber>
    </recommendedName>
</protein>
<accession>A0A857DNL7</accession>
<evidence type="ECO:0000256" key="1">
    <source>
        <dbReference type="RuleBase" id="RU000481"/>
    </source>
</evidence>
<dbReference type="GO" id="GO:0008483">
    <property type="term" value="F:transaminase activity"/>
    <property type="evidence" value="ECO:0007669"/>
    <property type="project" value="UniProtKB-KW"/>
</dbReference>
<dbReference type="GO" id="GO:0030170">
    <property type="term" value="F:pyridoxal phosphate binding"/>
    <property type="evidence" value="ECO:0007669"/>
    <property type="project" value="InterPro"/>
</dbReference>
<dbReference type="EMBL" id="CP046996">
    <property type="protein sequence ID" value="QHA01616.1"/>
    <property type="molecule type" value="Genomic_DNA"/>
</dbReference>
<proteinExistence type="inferred from homology"/>
<keyword evidence="1 3" id="KW-0808">Transferase</keyword>
<feature type="domain" description="Aminotransferase class I/classII large" evidence="2">
    <location>
        <begin position="35"/>
        <end position="377"/>
    </location>
</feature>
<dbReference type="PROSITE" id="PS00105">
    <property type="entry name" value="AA_TRANSFER_CLASS_1"/>
    <property type="match status" value="1"/>
</dbReference>
<dbReference type="InterPro" id="IPR015422">
    <property type="entry name" value="PyrdxlP-dep_Trfase_small"/>
</dbReference>
<dbReference type="SUPFAM" id="SSF53383">
    <property type="entry name" value="PLP-dependent transferases"/>
    <property type="match status" value="1"/>
</dbReference>
<sequence length="394" mass="43980">MFSEKVINNLKNASWIRAMFEEGERLAKIYGRENVYDFSLGNPFSEPPEEVIESLKNYVTGNYKGIHKYMNNAGYPEVREKIAQSLQSDSQIGLTQDNITMTVGAAGGLNVVLKALLNPGEEVIIFAPYFVEYIFYTDNHGGKPVIVPPDPRTLEPDLDALEKAISPKTKAIVINTPNNPTGIVYSKEKLEQIKGILQKKENEYGTIIYIISDQPYDQIVYDGMKIPNILSIFENSMIVNSFSKSLGLAGERIGYIAASSRIKDADVLNNALSFCNRTLGFVNAPGLFQKVIGDSLDVKTDTADYQKKRDYLYEHLTALGFECVKPQGAFYLFPKALIEDDVEFVKRAVKYNLLLVPGSGFGCPGHIRISYCVSMDTIVNSIPAFEKLVQEFRS</sequence>
<dbReference type="NCBIfam" id="NF005305">
    <property type="entry name" value="PRK06836.1"/>
    <property type="match status" value="1"/>
</dbReference>
<dbReference type="AlphaFoldDB" id="A0A857DNL7"/>
<comment type="similarity">
    <text evidence="1">Belongs to the class-I pyridoxal-phosphate-dependent aminotransferase family.</text>
</comment>
<dbReference type="RefSeq" id="WP_158208582.1">
    <property type="nucleotide sequence ID" value="NZ_CP046996.1"/>
</dbReference>